<comment type="caution">
    <text evidence="3">The sequence shown here is derived from an EMBL/GenBank/DDBJ whole genome shotgun (WGS) entry which is preliminary data.</text>
</comment>
<organism evidence="3">
    <name type="scientific">Cryptosporidium canis</name>
    <dbReference type="NCBI Taxonomy" id="195482"/>
    <lineage>
        <taxon>Eukaryota</taxon>
        <taxon>Sar</taxon>
        <taxon>Alveolata</taxon>
        <taxon>Apicomplexa</taxon>
        <taxon>Conoidasida</taxon>
        <taxon>Coccidia</taxon>
        <taxon>Eucoccidiorida</taxon>
        <taxon>Eimeriorina</taxon>
        <taxon>Cryptosporidiidae</taxon>
        <taxon>Cryptosporidium</taxon>
    </lineage>
</organism>
<evidence type="ECO:0000256" key="2">
    <source>
        <dbReference type="SAM" id="Phobius"/>
    </source>
</evidence>
<name>A0A9D5HZQ6_9CRYT</name>
<reference evidence="3" key="1">
    <citation type="submission" date="2022-10" db="EMBL/GenBank/DDBJ databases">
        <title>Adaptive evolution leads to modifications in subtelomeric GC content in a zoonotic Cryptosporidium species.</title>
        <authorList>
            <person name="Li J."/>
            <person name="Feng Y."/>
            <person name="Xiao L."/>
        </authorList>
    </citation>
    <scope>NUCLEOTIDE SEQUENCE</scope>
    <source>
        <strain evidence="3">33844</strain>
    </source>
</reference>
<evidence type="ECO:0000256" key="1">
    <source>
        <dbReference type="SAM" id="MobiDB-lite"/>
    </source>
</evidence>
<keyword evidence="2" id="KW-0812">Transmembrane</keyword>
<evidence type="ECO:0000313" key="3">
    <source>
        <dbReference type="EMBL" id="KAJ1611882.1"/>
    </source>
</evidence>
<dbReference type="OrthoDB" id="343482at2759"/>
<proteinExistence type="predicted"/>
<feature type="region of interest" description="Disordered" evidence="1">
    <location>
        <begin position="1"/>
        <end position="31"/>
    </location>
</feature>
<accession>A0A9D5HZQ6</accession>
<protein>
    <submittedName>
        <fullName evidence="3">Uncharacterized protein</fullName>
    </submittedName>
</protein>
<dbReference type="EMBL" id="JAPCXC010000010">
    <property type="protein sequence ID" value="KAJ1611882.1"/>
    <property type="molecule type" value="Genomic_DNA"/>
</dbReference>
<feature type="region of interest" description="Disordered" evidence="1">
    <location>
        <begin position="68"/>
        <end position="92"/>
    </location>
</feature>
<dbReference type="AlphaFoldDB" id="A0A9D5HZQ6"/>
<feature type="transmembrane region" description="Helical" evidence="2">
    <location>
        <begin position="145"/>
        <end position="166"/>
    </location>
</feature>
<keyword evidence="2" id="KW-1133">Transmembrane helix</keyword>
<dbReference type="Proteomes" id="UP001067231">
    <property type="component" value="Unassembled WGS sequence"/>
</dbReference>
<keyword evidence="2" id="KW-0472">Membrane</keyword>
<sequence>MRICRDEESFVSGPRSVVATNSSSITPATGSSPALANKVFNNYESWEDQASFVSINGQAENINARVKRNPRSYVGETSPKPSGQEAPENRELQGNRIRVEPESSYGALNLEGNELNTTRPEPAPGPNGCECILWYDQCWTRSACIGVASTISVSGLFVFISLLWLLQVISTHAAKEEHLILTKRLQAQQEHETDLPPPGK</sequence>
<gene>
    <name evidence="3" type="ORF">OJ253_735</name>
</gene>
<feature type="compositionally biased region" description="Polar residues" evidence="1">
    <location>
        <begin position="18"/>
        <end position="31"/>
    </location>
</feature>